<evidence type="ECO:0000313" key="1">
    <source>
        <dbReference type="EMBL" id="CEH15540.1"/>
    </source>
</evidence>
<organism evidence="1 2">
    <name type="scientific">Ceraceosorus bombacis</name>
    <dbReference type="NCBI Taxonomy" id="401625"/>
    <lineage>
        <taxon>Eukaryota</taxon>
        <taxon>Fungi</taxon>
        <taxon>Dikarya</taxon>
        <taxon>Basidiomycota</taxon>
        <taxon>Ustilaginomycotina</taxon>
        <taxon>Exobasidiomycetes</taxon>
        <taxon>Ceraceosorales</taxon>
        <taxon>Ceraceosoraceae</taxon>
        <taxon>Ceraceosorus</taxon>
    </lineage>
</organism>
<proteinExistence type="predicted"/>
<keyword evidence="2" id="KW-1185">Reference proteome</keyword>
<reference evidence="1 2" key="1">
    <citation type="submission" date="2014-09" db="EMBL/GenBank/DDBJ databases">
        <authorList>
            <person name="Magalhaes I.L.F."/>
            <person name="Oliveira U."/>
            <person name="Santos F.R."/>
            <person name="Vidigal T.H.D.A."/>
            <person name="Brescovit A.D."/>
            <person name="Santos A.J."/>
        </authorList>
    </citation>
    <scope>NUCLEOTIDE SEQUENCE [LARGE SCALE GENOMIC DNA]</scope>
</reference>
<dbReference type="AlphaFoldDB" id="A0A0P1BHQ8"/>
<dbReference type="OrthoDB" id="10486998at2759"/>
<evidence type="ECO:0000313" key="2">
    <source>
        <dbReference type="Proteomes" id="UP000054845"/>
    </source>
</evidence>
<protein>
    <submittedName>
        <fullName evidence="1">Uncharacterized protein</fullName>
    </submittedName>
</protein>
<dbReference type="EMBL" id="CCYA01000264">
    <property type="protein sequence ID" value="CEH15540.1"/>
    <property type="molecule type" value="Genomic_DNA"/>
</dbReference>
<accession>A0A0P1BHQ8</accession>
<name>A0A0P1BHQ8_9BASI</name>
<sequence length="211" mass="23138">MRGIAADAADVGGAFSQQQQAFHLEQVVSHESRTSVHIHSCVDPQHHHTNNDSAHPKGAIQAGSVDRLRLIKAGSGTQRLHQSRADIKAIAAPVAHFLAGRHHRNCWPGSAATARPTWSRPRSSKLRWHHDVLEPLASALLHYSITSQTASQRQPRSSSLLRSDLVSSESFGQALAARPCHGYSYRAPAPLQDFPDLESQLMHALLLWMSP</sequence>
<dbReference type="Proteomes" id="UP000054845">
    <property type="component" value="Unassembled WGS sequence"/>
</dbReference>